<sequence>MVNKFKRFFKALGGKHSNTPSGSTKASNISLPSENQFVSGPYGSSSSVAFHASTSRNLSTAELEARLETSGSLTGAGTPSHTLVAIEDYVKGGVIDWCALLPRIPKLVAECTTCSSPATGSPPTKRAANKVSGNFADLLALLQQMAGRENQEQVRQFYAGKETFPGGNGMQSEDRVKCLFTDYRLF</sequence>
<dbReference type="AlphaFoldDB" id="A0A9W6U3P7"/>
<reference evidence="1" key="1">
    <citation type="submission" date="2023-04" db="EMBL/GenBank/DDBJ databases">
        <title>Phytophthora fragariaefolia NBRC 109709.</title>
        <authorList>
            <person name="Ichikawa N."/>
            <person name="Sato H."/>
            <person name="Tonouchi N."/>
        </authorList>
    </citation>
    <scope>NUCLEOTIDE SEQUENCE</scope>
    <source>
        <strain evidence="1">NBRC 109709</strain>
    </source>
</reference>
<dbReference type="Proteomes" id="UP001165121">
    <property type="component" value="Unassembled WGS sequence"/>
</dbReference>
<keyword evidence="2" id="KW-1185">Reference proteome</keyword>
<accession>A0A9W6U3P7</accession>
<proteinExistence type="predicted"/>
<dbReference type="EMBL" id="BSXT01000337">
    <property type="protein sequence ID" value="GMF24781.1"/>
    <property type="molecule type" value="Genomic_DNA"/>
</dbReference>
<name>A0A9W6U3P7_9STRA</name>
<gene>
    <name evidence="1" type="ORF">Pfra01_000425800</name>
</gene>
<evidence type="ECO:0000313" key="2">
    <source>
        <dbReference type="Proteomes" id="UP001165121"/>
    </source>
</evidence>
<comment type="caution">
    <text evidence="1">The sequence shown here is derived from an EMBL/GenBank/DDBJ whole genome shotgun (WGS) entry which is preliminary data.</text>
</comment>
<organism evidence="1 2">
    <name type="scientific">Phytophthora fragariaefolia</name>
    <dbReference type="NCBI Taxonomy" id="1490495"/>
    <lineage>
        <taxon>Eukaryota</taxon>
        <taxon>Sar</taxon>
        <taxon>Stramenopiles</taxon>
        <taxon>Oomycota</taxon>
        <taxon>Peronosporomycetes</taxon>
        <taxon>Peronosporales</taxon>
        <taxon>Peronosporaceae</taxon>
        <taxon>Phytophthora</taxon>
    </lineage>
</organism>
<evidence type="ECO:0000313" key="1">
    <source>
        <dbReference type="EMBL" id="GMF24781.1"/>
    </source>
</evidence>
<protein>
    <submittedName>
        <fullName evidence="1">Unnamed protein product</fullName>
    </submittedName>
</protein>